<sequence>MTKTTLSTPTSPPTRPASQQDQPNSGQDDDNQSVSSQRIRKRDKFLNMFRSTSSNPKATNSHCTSFKSTVNDDSTVSTEGFTHRLSTVGIPQTVNIDHVVSSTTVRSTPSDVQLSSSLTRPHLDVFAQNVRAPAVRITLPKFWARIETTPQLALCIGLLSKA</sequence>
<keyword evidence="3" id="KW-1185">Reference proteome</keyword>
<protein>
    <submittedName>
        <fullName evidence="2">Uncharacterized protein</fullName>
    </submittedName>
</protein>
<dbReference type="EMBL" id="JAAAIM010000740">
    <property type="protein sequence ID" value="KAG0284717.1"/>
    <property type="molecule type" value="Genomic_DNA"/>
</dbReference>
<organism evidence="2 3">
    <name type="scientific">Linnemannia gamsii</name>
    <dbReference type="NCBI Taxonomy" id="64522"/>
    <lineage>
        <taxon>Eukaryota</taxon>
        <taxon>Fungi</taxon>
        <taxon>Fungi incertae sedis</taxon>
        <taxon>Mucoromycota</taxon>
        <taxon>Mortierellomycotina</taxon>
        <taxon>Mortierellomycetes</taxon>
        <taxon>Mortierellales</taxon>
        <taxon>Mortierellaceae</taxon>
        <taxon>Linnemannia</taxon>
    </lineage>
</organism>
<evidence type="ECO:0000313" key="3">
    <source>
        <dbReference type="Proteomes" id="UP001194696"/>
    </source>
</evidence>
<proteinExistence type="predicted"/>
<dbReference type="Proteomes" id="UP001194696">
    <property type="component" value="Unassembled WGS sequence"/>
</dbReference>
<accession>A0ABQ7JU12</accession>
<name>A0ABQ7JU12_9FUNG</name>
<evidence type="ECO:0000313" key="2">
    <source>
        <dbReference type="EMBL" id="KAG0284717.1"/>
    </source>
</evidence>
<evidence type="ECO:0000256" key="1">
    <source>
        <dbReference type="SAM" id="MobiDB-lite"/>
    </source>
</evidence>
<gene>
    <name evidence="2" type="ORF">BGZ96_010942</name>
</gene>
<feature type="region of interest" description="Disordered" evidence="1">
    <location>
        <begin position="1"/>
        <end position="40"/>
    </location>
</feature>
<feature type="non-terminal residue" evidence="2">
    <location>
        <position position="162"/>
    </location>
</feature>
<reference evidence="2 3" key="1">
    <citation type="journal article" date="2020" name="Fungal Divers.">
        <title>Resolving the Mortierellaceae phylogeny through synthesis of multi-gene phylogenetics and phylogenomics.</title>
        <authorList>
            <person name="Vandepol N."/>
            <person name="Liber J."/>
            <person name="Desiro A."/>
            <person name="Na H."/>
            <person name="Kennedy M."/>
            <person name="Barry K."/>
            <person name="Grigoriev I.V."/>
            <person name="Miller A.N."/>
            <person name="O'Donnell K."/>
            <person name="Stajich J.E."/>
            <person name="Bonito G."/>
        </authorList>
    </citation>
    <scope>NUCLEOTIDE SEQUENCE [LARGE SCALE GENOMIC DNA]</scope>
    <source>
        <strain evidence="2 3">AD045</strain>
    </source>
</reference>
<comment type="caution">
    <text evidence="2">The sequence shown here is derived from an EMBL/GenBank/DDBJ whole genome shotgun (WGS) entry which is preliminary data.</text>
</comment>
<feature type="compositionally biased region" description="Polar residues" evidence="1">
    <location>
        <begin position="19"/>
        <end position="37"/>
    </location>
</feature>